<dbReference type="Pfam" id="PF19081">
    <property type="entry name" value="Ig_7"/>
    <property type="match status" value="1"/>
</dbReference>
<dbReference type="InterPro" id="IPR044023">
    <property type="entry name" value="Ig_7"/>
</dbReference>
<organism evidence="2 3">
    <name type="scientific">Emticicia agri</name>
    <dbReference type="NCBI Taxonomy" id="2492393"/>
    <lineage>
        <taxon>Bacteria</taxon>
        <taxon>Pseudomonadati</taxon>
        <taxon>Bacteroidota</taxon>
        <taxon>Cytophagia</taxon>
        <taxon>Cytophagales</taxon>
        <taxon>Leadbetterellaceae</taxon>
        <taxon>Emticicia</taxon>
    </lineage>
</organism>
<dbReference type="EMBL" id="SEWF01000014">
    <property type="protein sequence ID" value="RYU95538.1"/>
    <property type="molecule type" value="Genomic_DNA"/>
</dbReference>
<protein>
    <recommendedName>
        <fullName evidence="1">Ig-like domain-containing protein</fullName>
    </recommendedName>
</protein>
<name>A0A4Q5M059_9BACT</name>
<feature type="domain" description="Ig-like" evidence="1">
    <location>
        <begin position="284"/>
        <end position="362"/>
    </location>
</feature>
<reference evidence="2 3" key="1">
    <citation type="submission" date="2019-02" db="EMBL/GenBank/DDBJ databases">
        <title>Bacterial novel species Emticicia sp. 17J42-9 isolated from soil.</title>
        <authorList>
            <person name="Jung H.-Y."/>
        </authorList>
    </citation>
    <scope>NUCLEOTIDE SEQUENCE [LARGE SCALE GENOMIC DNA]</scope>
    <source>
        <strain evidence="2 3">17J42-9</strain>
    </source>
</reference>
<proteinExistence type="predicted"/>
<dbReference type="AlphaFoldDB" id="A0A4Q5M059"/>
<evidence type="ECO:0000313" key="3">
    <source>
        <dbReference type="Proteomes" id="UP000293162"/>
    </source>
</evidence>
<dbReference type="RefSeq" id="WP_130021143.1">
    <property type="nucleotide sequence ID" value="NZ_SEWF01000014.1"/>
</dbReference>
<accession>A0A4Q5M059</accession>
<dbReference type="InterPro" id="IPR055015">
    <property type="entry name" value="GCX_COOH"/>
</dbReference>
<sequence>MDNGNIQFINDGLSLDNINTGRFDDANRISITTAEDNSDILNIFWTVGFGANSYVRRFNTATNTVLWDSPLRIATTSINPNATQSGIFALGNYVIWSDARHRDISNNYQNYEIYAQRILPDKTVAWGLNGKRITDIISSEFSPRMVKSSSGIYLCWNGNNGASHRIMKIDSNGIMLWGNTGILVENNVSNSEFTPTLYENNDTLTTFYTRQYNTGVERFWGQKLTPEGRKLWGSNGQYVSHTSNYNVSLEEYPDVLKAPDGYIIGFNQGYTTRVLKANPCNNPPQPPSVNNPKLCFSGASAKLKATNCDGIVQWYANDRITLLHSDSTFTVSNISQPVSYFAACVSNTGCASLNLAESKITIPQSSANITTTYTNNNTPVEVATINTLIASNLIEPSARVNYISKNIQLNTGFQAKQGSVFIAIAQNCTND</sequence>
<dbReference type="NCBIfam" id="NF045639">
    <property type="entry name" value="GCX_COOH"/>
    <property type="match status" value="1"/>
</dbReference>
<gene>
    <name evidence="2" type="ORF">EWM59_11630</name>
</gene>
<keyword evidence="3" id="KW-1185">Reference proteome</keyword>
<evidence type="ECO:0000259" key="1">
    <source>
        <dbReference type="Pfam" id="PF19081"/>
    </source>
</evidence>
<evidence type="ECO:0000313" key="2">
    <source>
        <dbReference type="EMBL" id="RYU95538.1"/>
    </source>
</evidence>
<dbReference type="Proteomes" id="UP000293162">
    <property type="component" value="Unassembled WGS sequence"/>
</dbReference>
<comment type="caution">
    <text evidence="2">The sequence shown here is derived from an EMBL/GenBank/DDBJ whole genome shotgun (WGS) entry which is preliminary data.</text>
</comment>